<evidence type="ECO:0000313" key="2">
    <source>
        <dbReference type="Proteomes" id="UP000011134"/>
    </source>
</evidence>
<evidence type="ECO:0000313" key="1">
    <source>
        <dbReference type="EMBL" id="ELR63088.1"/>
    </source>
</evidence>
<comment type="caution">
    <text evidence="1">The sequence shown here is derived from an EMBL/GenBank/DDBJ whole genome shotgun (WGS) entry which is preliminary data.</text>
</comment>
<dbReference type="AlphaFoldDB" id="L8J4D5"/>
<dbReference type="EMBL" id="AMZO01000059">
    <property type="protein sequence ID" value="ELR63088.1"/>
    <property type="molecule type" value="Genomic_DNA"/>
</dbReference>
<keyword evidence="2" id="KW-1185">Reference proteome</keyword>
<protein>
    <submittedName>
        <fullName evidence="1">Uncharacterized protein</fullName>
    </submittedName>
</protein>
<reference evidence="1 2" key="1">
    <citation type="submission" date="2012-12" db="EMBL/GenBank/DDBJ databases">
        <title>Genome Assembly of Photobacterium sp. AK15.</title>
        <authorList>
            <person name="Khatri I."/>
            <person name="Vaidya B."/>
            <person name="Srinivas T.N.R."/>
            <person name="Subramanian S."/>
            <person name="Pinnaka A."/>
        </authorList>
    </citation>
    <scope>NUCLEOTIDE SEQUENCE [LARGE SCALE GENOMIC DNA]</scope>
    <source>
        <strain evidence="1 2">AK15</strain>
    </source>
</reference>
<proteinExistence type="predicted"/>
<dbReference type="Proteomes" id="UP000011134">
    <property type="component" value="Unassembled WGS sequence"/>
</dbReference>
<sequence length="39" mass="4408">MLFLPLLPLAPAMNSRIIHRYNVVNELSVSLAICLEMQP</sequence>
<dbReference type="PATRIC" id="fig|1056511.3.peg.4940"/>
<gene>
    <name evidence="1" type="ORF">C942_04128</name>
</gene>
<organism evidence="1 2">
    <name type="scientific">Photobacterium marinum</name>
    <dbReference type="NCBI Taxonomy" id="1056511"/>
    <lineage>
        <taxon>Bacteria</taxon>
        <taxon>Pseudomonadati</taxon>
        <taxon>Pseudomonadota</taxon>
        <taxon>Gammaproteobacteria</taxon>
        <taxon>Vibrionales</taxon>
        <taxon>Vibrionaceae</taxon>
        <taxon>Photobacterium</taxon>
    </lineage>
</organism>
<accession>L8J4D5</accession>
<name>L8J4D5_9GAMM</name>